<sequence length="59" mass="6928">MRIHYGYCRAHVLLQREGWQDNPKRAYRLYREQGLSLRLKAPGGTRLRIRQQGHGPVGL</sequence>
<keyword evidence="2" id="KW-1185">Reference proteome</keyword>
<name>A0A7Y0NJU1_9GAMM</name>
<accession>A0A7Y0NJU1</accession>
<evidence type="ECO:0000313" key="1">
    <source>
        <dbReference type="EMBL" id="NMT62142.1"/>
    </source>
</evidence>
<gene>
    <name evidence="1" type="ORF">HIU99_00880</name>
</gene>
<evidence type="ECO:0008006" key="3">
    <source>
        <dbReference type="Google" id="ProtNLM"/>
    </source>
</evidence>
<dbReference type="Proteomes" id="UP000567186">
    <property type="component" value="Unassembled WGS sequence"/>
</dbReference>
<evidence type="ECO:0000313" key="2">
    <source>
        <dbReference type="Proteomes" id="UP000567186"/>
    </source>
</evidence>
<organism evidence="1 2">
    <name type="scientific">Marinobacter orientalis</name>
    <dbReference type="NCBI Taxonomy" id="1928859"/>
    <lineage>
        <taxon>Bacteria</taxon>
        <taxon>Pseudomonadati</taxon>
        <taxon>Pseudomonadota</taxon>
        <taxon>Gammaproteobacteria</taxon>
        <taxon>Pseudomonadales</taxon>
        <taxon>Marinobacteraceae</taxon>
        <taxon>Marinobacter</taxon>
    </lineage>
</organism>
<proteinExistence type="predicted"/>
<protein>
    <recommendedName>
        <fullName evidence="3">HTH-like domain-containing protein</fullName>
    </recommendedName>
</protein>
<dbReference type="AlphaFoldDB" id="A0A7Y0NJU1"/>
<dbReference type="EMBL" id="JABCKY010000001">
    <property type="protein sequence ID" value="NMT62142.1"/>
    <property type="molecule type" value="Genomic_DNA"/>
</dbReference>
<comment type="caution">
    <text evidence="1">The sequence shown here is derived from an EMBL/GenBank/DDBJ whole genome shotgun (WGS) entry which is preliminary data.</text>
</comment>
<reference evidence="1 2" key="1">
    <citation type="submission" date="2020-04" db="EMBL/GenBank/DDBJ databases">
        <title>Marinobacter oceani sp. nov., isolated from marine solar saltern.</title>
        <authorList>
            <person name="Chen X.-Y."/>
        </authorList>
    </citation>
    <scope>NUCLEOTIDE SEQUENCE [LARGE SCALE GENOMIC DNA]</scope>
    <source>
        <strain evidence="1 2">W62</strain>
    </source>
</reference>